<feature type="region of interest" description="Disordered" evidence="1">
    <location>
        <begin position="92"/>
        <end position="116"/>
    </location>
</feature>
<gene>
    <name evidence="2" type="ORF">SAMN05421510_101935</name>
</gene>
<reference evidence="3" key="1">
    <citation type="submission" date="2016-10" db="EMBL/GenBank/DDBJ databases">
        <authorList>
            <person name="Varghese N."/>
            <person name="Submissions S."/>
        </authorList>
    </citation>
    <scope>NUCLEOTIDE SEQUENCE [LARGE SCALE GENOMIC DNA]</scope>
    <source>
        <strain evidence="3">Nm9</strain>
    </source>
</reference>
<dbReference type="EMBL" id="FOFX01000019">
    <property type="protein sequence ID" value="SEQ08467.1"/>
    <property type="molecule type" value="Genomic_DNA"/>
</dbReference>
<accession>A0A1H9D534</accession>
<name>A0A1H9D534_9PROT</name>
<evidence type="ECO:0000256" key="1">
    <source>
        <dbReference type="SAM" id="MobiDB-lite"/>
    </source>
</evidence>
<proteinExistence type="predicted"/>
<evidence type="ECO:0000313" key="3">
    <source>
        <dbReference type="Proteomes" id="UP000181998"/>
    </source>
</evidence>
<dbReference type="AlphaFoldDB" id="A0A1H9D534"/>
<organism evidence="2 3">
    <name type="scientific">Nitrosomonas ureae</name>
    <dbReference type="NCBI Taxonomy" id="44577"/>
    <lineage>
        <taxon>Bacteria</taxon>
        <taxon>Pseudomonadati</taxon>
        <taxon>Pseudomonadota</taxon>
        <taxon>Betaproteobacteria</taxon>
        <taxon>Nitrosomonadales</taxon>
        <taxon>Nitrosomonadaceae</taxon>
        <taxon>Nitrosomonas</taxon>
    </lineage>
</organism>
<dbReference type="Proteomes" id="UP000181998">
    <property type="component" value="Unassembled WGS sequence"/>
</dbReference>
<evidence type="ECO:0000313" key="2">
    <source>
        <dbReference type="EMBL" id="SEQ08467.1"/>
    </source>
</evidence>
<feature type="compositionally biased region" description="Polar residues" evidence="1">
    <location>
        <begin position="103"/>
        <end position="116"/>
    </location>
</feature>
<protein>
    <submittedName>
        <fullName evidence="2">Uncharacterized protein</fullName>
    </submittedName>
</protein>
<sequence length="191" mass="21130">MTIQTGMSWLTLLATPTSPPFRYAISYPSSPSFLRDVSRNPQYSNSSSTWFFSRNLSTNNGFSLRACGNDAMRVPHSPVRIYTSSPIRHAVSSPPSFLHDSSRNPQHSNSTSTRLFGPNLSASNGFPLRACGNDGTGVPTVMFVYTRHHPFAMPSHPHRHSCVIQAGIHNIRIHHQRDLLTGISAPVMDSR</sequence>